<feature type="region of interest" description="Disordered" evidence="1">
    <location>
        <begin position="606"/>
        <end position="655"/>
    </location>
</feature>
<dbReference type="InterPro" id="IPR000477">
    <property type="entry name" value="RT_dom"/>
</dbReference>
<dbReference type="InterPro" id="IPR043128">
    <property type="entry name" value="Rev_trsase/Diguanyl_cyclase"/>
</dbReference>
<reference evidence="4" key="1">
    <citation type="submission" date="2017-10" db="EMBL/GenBank/DDBJ databases">
        <title>Rapid genome shrinkage in a self-fertile nematode reveals novel sperm competition proteins.</title>
        <authorList>
            <person name="Yin D."/>
            <person name="Schwarz E.M."/>
            <person name="Thomas C.G."/>
            <person name="Felde R.L."/>
            <person name="Korf I.F."/>
            <person name="Cutter A.D."/>
            <person name="Schartner C.M."/>
            <person name="Ralston E.J."/>
            <person name="Meyer B.J."/>
            <person name="Haag E.S."/>
        </authorList>
    </citation>
    <scope>NUCLEOTIDE SEQUENCE [LARGE SCALE GENOMIC DNA]</scope>
    <source>
        <strain evidence="4">JU1422</strain>
    </source>
</reference>
<dbReference type="Gene3D" id="3.10.10.10">
    <property type="entry name" value="HIV Type 1 Reverse Transcriptase, subunit A, domain 1"/>
    <property type="match status" value="1"/>
</dbReference>
<dbReference type="SUPFAM" id="SSF56672">
    <property type="entry name" value="DNA/RNA polymerases"/>
    <property type="match status" value="1"/>
</dbReference>
<dbReference type="InterPro" id="IPR005312">
    <property type="entry name" value="DUF1759"/>
</dbReference>
<dbReference type="GO" id="GO:0042575">
    <property type="term" value="C:DNA polymerase complex"/>
    <property type="evidence" value="ECO:0007669"/>
    <property type="project" value="UniProtKB-ARBA"/>
</dbReference>
<dbReference type="CDD" id="cd01644">
    <property type="entry name" value="RT_pepA17"/>
    <property type="match status" value="1"/>
</dbReference>
<dbReference type="PROSITE" id="PS50994">
    <property type="entry name" value="INTEGRASE"/>
    <property type="match status" value="1"/>
</dbReference>
<evidence type="ECO:0000313" key="3">
    <source>
        <dbReference type="EMBL" id="PIC21671.1"/>
    </source>
</evidence>
<organism evidence="3 4">
    <name type="scientific">Caenorhabditis nigoni</name>
    <dbReference type="NCBI Taxonomy" id="1611254"/>
    <lineage>
        <taxon>Eukaryota</taxon>
        <taxon>Metazoa</taxon>
        <taxon>Ecdysozoa</taxon>
        <taxon>Nematoda</taxon>
        <taxon>Chromadorea</taxon>
        <taxon>Rhabditida</taxon>
        <taxon>Rhabditina</taxon>
        <taxon>Rhabditomorpha</taxon>
        <taxon>Rhabditoidea</taxon>
        <taxon>Rhabditidae</taxon>
        <taxon>Peloderinae</taxon>
        <taxon>Caenorhabditis</taxon>
    </lineage>
</organism>
<dbReference type="Gene3D" id="3.30.70.270">
    <property type="match status" value="1"/>
</dbReference>
<dbReference type="PANTHER" id="PTHR47331">
    <property type="entry name" value="PHD-TYPE DOMAIN-CONTAINING PROTEIN"/>
    <property type="match status" value="1"/>
</dbReference>
<evidence type="ECO:0000313" key="4">
    <source>
        <dbReference type="Proteomes" id="UP000230233"/>
    </source>
</evidence>
<accession>A0A2G5T3I2</accession>
<dbReference type="Gene3D" id="3.30.420.10">
    <property type="entry name" value="Ribonuclease H-like superfamily/Ribonuclease H"/>
    <property type="match status" value="1"/>
</dbReference>
<sequence>MDEYVSPTGVLRSQIGAAKGRLLHLINTESEEIGSLQDVEDSSEKEVLDEIVLVTALGHRIQNEVNHLERYDTEWTAVIAKDRREQKYKDGYITNYGEYTNVIAQAKLVLKDLETKYRQFVDVHKKLSKVPVTYPSLFATDKSSMSSQAAAPMTIHTDPITIHVPSNGQPTVVPTMSQEQSVPPGKSVPTGQFVLPGQFMPPGQLVPPAPVQSAPPVQSGPTVPSVSTGQQMSVEQLAGQFSQNVSMSQQPQMVSYAASSVPYGFESMQSMPSAPCGQSAPSMQPMGYPVHPNGQSFYQYSYTAYDPPLLPPSIPTFNGDPIQYQPFIELFSSMVDIPRYQFCTRLRYLNQALQGEAKSLIQHLPLVESNYYAARKIIHDRYGNPVPVRHKLFCQLQDLPDMKLSPNVTIKDVSKFHTDASSIFYALRNIDPETDNSTIADMLMRKLPEKFIAFLVTGRNANRRYTASLLLEVLNSCIQEKSLVATYCEDSTNHSAGSKKTITMSVQQSRPLQQNPQKSGGRFAQRSRDNQVKTPCAFCSDTANYHRHAECPVYKTVEERTKKAQQERLCFKCLIHGHRGNNCPRSRPCFHCRGGHHTALCSVKDHVTPSGRQQPQGQPQGNRPSFKSNKPQDKKFTGPRNPSPRRDNNFQQKRVQFANTSVVTSSDTGDLPMGDDEVAVSFTTSSIPLHVTTLVPAEVPENATPDVQNSPPCIPRTTDKSLPVAMMTAQVMVDDEQGEPVKTSVFFDNGSDRSYIHRQLAENLHLEALDSKHLLIQKFAEKEATATNSNRYVVTFNIKDKKIPIILTETPMIANSLTSGQLNEQSIRDLLHDATAILPRTTEHPEILIGLDYMGQILGNTTSTRLPNGTTIHSTDCGFIITGTENQQQTVEQALETTASFPQDHYYCSTINVSTSPEGILSVDPDDEHAALKSLVERLWSLDSAGIFDNPRTTDEEITAKFFADTTTRDDTGRYVCRWPYKNDDATDMPDNRYLALHRLESTSRRLSKDMKLYQQYGEIIEEQLRREFIEIVEDETAATGRVHYLSHHPIIKQSSQTTKVRIVYDASARSRKGALSLNEMLHTGESLLPQLHGILMRCRQPQILISSDIEKAFLMLGLHEEDRDVTRFLWKPPGQDKILCYRFRRVPFGIKTSPYLLNATIKLHLSNINNPMANTMIRNIYVDNVFYGVDSVAEGLEFYTESRKMFDQAKMNLTQFMSNSDEFDRRIAAIENREMNVQPNQKLLGVCWNTALDILQVGIPPPIKLPLTKRRILQHVASAFDPIGLIAPVTIKGKLYFQTLWSASKNWDSPLTAAEVNAWRSIDICGEPIIVRRRYFTTPTTAEHVFELHIFGDASDLAYGSVAYLRRIGKSSKDIVLLTAKARVSPLKKALTIPTAELLAIERCCQLAKTLIEELDFKIKNVYIWSDSMCCLDQIASQQARTTYGRNRLRNINQLSPPDTVFTHIAGKLNPADVLSRGCALEFLRNYELWWNPFFLLMDQLPIKTSSVVPSITAMSVTEVEELLNLDPHRFSSFVRMFNVIARIINLVEKDENAVRLKATRAIVKLAQQLNPPCEQTIKNLSLDKDNGLWYFQGRIPQRRVYFLPAHHIAKLYVQHVHRLHKHSSVLYTMAKVRNEVWIPKGQSFIKKIIRDCHLCQVIHARPTYQPDFPNLPSIRITWSIPFTICGMDYAGPINATNLGNTRKYWFLVYTCLTTRYTVIDLVCSMDADQLLCSLRRMCSQYGTPQEIRTDNGSQFKMLSKVMLEAKHQLNTSHKLPVFRFIAALSPWSGGVHERMVGLVKRSLLRAGTTKRLLSEEDLRTLLKEVEAVINDRPLTYVSDTDISPIRPVDFVFPNKRQPTVLTIEETLDPSPLASTHQVLLEGWMSTSSIINDFIRRWKEEYVQILQSRTQTVHQQSGSRTFRNRTFRSQTFRSQTFRSRTFRSQTFRSRTFRSQTFRSL</sequence>
<dbReference type="Gene3D" id="1.10.340.70">
    <property type="match status" value="1"/>
</dbReference>
<dbReference type="InterPro" id="IPR012337">
    <property type="entry name" value="RNaseH-like_sf"/>
</dbReference>
<protein>
    <recommendedName>
        <fullName evidence="2">Integrase catalytic domain-containing protein</fullName>
    </recommendedName>
</protein>
<dbReference type="STRING" id="1611254.A0A2G5T3I2"/>
<gene>
    <name evidence="3" type="primary">Cnig_chr_X.g26427</name>
    <name evidence="3" type="ORF">B9Z55_026427</name>
</gene>
<dbReference type="InterPro" id="IPR041588">
    <property type="entry name" value="Integrase_H2C2"/>
</dbReference>
<dbReference type="InterPro" id="IPR008042">
    <property type="entry name" value="Retrotrans_Pao"/>
</dbReference>
<feature type="region of interest" description="Disordered" evidence="1">
    <location>
        <begin position="492"/>
        <end position="529"/>
    </location>
</feature>
<proteinExistence type="predicted"/>
<dbReference type="EMBL" id="PDUG01000006">
    <property type="protein sequence ID" value="PIC21671.1"/>
    <property type="molecule type" value="Genomic_DNA"/>
</dbReference>
<evidence type="ECO:0000256" key="1">
    <source>
        <dbReference type="SAM" id="MobiDB-lite"/>
    </source>
</evidence>
<dbReference type="PANTHER" id="PTHR47331:SF1">
    <property type="entry name" value="GAG-LIKE PROTEIN"/>
    <property type="match status" value="1"/>
</dbReference>
<dbReference type="GO" id="GO:0003676">
    <property type="term" value="F:nucleic acid binding"/>
    <property type="evidence" value="ECO:0007669"/>
    <property type="project" value="InterPro"/>
</dbReference>
<dbReference type="InterPro" id="IPR036397">
    <property type="entry name" value="RNaseH_sf"/>
</dbReference>
<dbReference type="InterPro" id="IPR008737">
    <property type="entry name" value="DUF1758"/>
</dbReference>
<dbReference type="Pfam" id="PF05380">
    <property type="entry name" value="Peptidase_A17"/>
    <property type="match status" value="1"/>
</dbReference>
<dbReference type="Pfam" id="PF00078">
    <property type="entry name" value="RVT_1"/>
    <property type="match status" value="1"/>
</dbReference>
<name>A0A2G5T3I2_9PELO</name>
<dbReference type="Proteomes" id="UP000230233">
    <property type="component" value="Chromosome X"/>
</dbReference>
<comment type="caution">
    <text evidence="3">The sequence shown here is derived from an EMBL/GenBank/DDBJ whole genome shotgun (WGS) entry which is preliminary data.</text>
</comment>
<keyword evidence="4" id="KW-1185">Reference proteome</keyword>
<dbReference type="SUPFAM" id="SSF53098">
    <property type="entry name" value="Ribonuclease H-like"/>
    <property type="match status" value="1"/>
</dbReference>
<dbReference type="InterPro" id="IPR043502">
    <property type="entry name" value="DNA/RNA_pol_sf"/>
</dbReference>
<dbReference type="InterPro" id="IPR001584">
    <property type="entry name" value="Integrase_cat-core"/>
</dbReference>
<evidence type="ECO:0000259" key="2">
    <source>
        <dbReference type="PROSITE" id="PS50994"/>
    </source>
</evidence>
<dbReference type="Pfam" id="PF17921">
    <property type="entry name" value="Integrase_H2C2"/>
    <property type="match status" value="1"/>
</dbReference>
<dbReference type="GO" id="GO:0015074">
    <property type="term" value="P:DNA integration"/>
    <property type="evidence" value="ECO:0007669"/>
    <property type="project" value="InterPro"/>
</dbReference>
<dbReference type="Pfam" id="PF05585">
    <property type="entry name" value="DUF1758"/>
    <property type="match status" value="1"/>
</dbReference>
<feature type="compositionally biased region" description="Polar residues" evidence="1">
    <location>
        <begin position="492"/>
        <end position="518"/>
    </location>
</feature>
<dbReference type="OrthoDB" id="5873238at2759"/>
<feature type="domain" description="Integrase catalytic" evidence="2">
    <location>
        <begin position="1679"/>
        <end position="1857"/>
    </location>
</feature>
<dbReference type="Pfam" id="PF03564">
    <property type="entry name" value="DUF1759"/>
    <property type="match status" value="1"/>
</dbReference>